<dbReference type="Proteomes" id="UP000226328">
    <property type="component" value="Segment"/>
</dbReference>
<evidence type="ECO:0000313" key="1">
    <source>
        <dbReference type="EMBL" id="ASR87252.1"/>
    </source>
</evidence>
<protein>
    <submittedName>
        <fullName evidence="1">Uncharacterized protein</fullName>
    </submittedName>
</protein>
<dbReference type="RefSeq" id="YP_009953279.1">
    <property type="nucleotide sequence ID" value="NC_051620.1"/>
</dbReference>
<dbReference type="EMBL" id="MF140416">
    <property type="protein sequence ID" value="ASR87252.1"/>
    <property type="molecule type" value="Genomic_DNA"/>
</dbReference>
<keyword evidence="2" id="KW-1185">Reference proteome</keyword>
<dbReference type="GeneID" id="60324746"/>
<gene>
    <name evidence="1" type="primary">85</name>
    <name evidence="1" type="ORF">SEA_LASTHOPE_85</name>
</gene>
<dbReference type="KEGG" id="vg:60324746"/>
<evidence type="ECO:0000313" key="2">
    <source>
        <dbReference type="Proteomes" id="UP000226328"/>
    </source>
</evidence>
<sequence>MNRHLYTQPELFADADNGRQFDVYERPDGSRYSVERPAARTAAVAL</sequence>
<accession>A0A222ZSF1</accession>
<name>A0A222ZSF1_9CAUD</name>
<organism evidence="1 2">
    <name type="scientific">Mycobacterium phage LastHope</name>
    <dbReference type="NCBI Taxonomy" id="2015886"/>
    <lineage>
        <taxon>Viruses</taxon>
        <taxon>Duplodnaviria</taxon>
        <taxon>Heunggongvirae</taxon>
        <taxon>Uroviricota</taxon>
        <taxon>Caudoviricetes</taxon>
        <taxon>Weiservirinae</taxon>
        <taxon>Anayavirus</taxon>
        <taxon>Anayavirus lasthope</taxon>
    </lineage>
</organism>
<reference evidence="1 2" key="1">
    <citation type="submission" date="2017-05" db="EMBL/GenBank/DDBJ databases">
        <authorList>
            <person name="Gomez-Rosado J.O."/>
            <person name="Gonzalez-Garcia E.M."/>
            <person name="Gonzalez-Leon M.A."/>
            <person name="Gonzalez-Rodriguez J."/>
            <person name="Gonzalez-Santos L.I."/>
            <person name="Goveo-Rivera I.A."/>
            <person name="Gutierrez-Silva J.C."/>
            <person name="Issa-Mahmud S."/>
            <person name="Lopez-Llera J.N."/>
            <person name="Marrero-Visalden G."/>
            <person name="Muyet-Blasini E."/>
            <person name="Ortiz-Torres X.D."/>
            <person name="Palacios-Vallejo J.G."/>
            <person name="Pichardo-Gonzalez P.A."/>
            <person name="Pou-Acosta P.M."/>
            <person name="Velez-Velazquez R.M."/>
            <person name="Fernandez-Martinez M."/>
            <person name="Maldonado-Vazquez N."/>
            <person name="Rubin M."/>
            <person name="Vazquez E."/>
            <person name="Stoner T.H."/>
            <person name="Garlena R.A."/>
            <person name="Russell D.A."/>
            <person name="Pope W.H."/>
            <person name="Jacobs-Sera D."/>
            <person name="Hatfull G.F."/>
        </authorList>
    </citation>
    <scope>NUCLEOTIDE SEQUENCE [LARGE SCALE GENOMIC DNA]</scope>
</reference>
<proteinExistence type="predicted"/>